<name>A0ACB8XIQ3_ARCLA</name>
<reference evidence="2" key="1">
    <citation type="journal article" date="2022" name="Mol. Ecol. Resour.">
        <title>The genomes of chicory, endive, great burdock and yacon provide insights into Asteraceae palaeo-polyploidization history and plant inulin production.</title>
        <authorList>
            <person name="Fan W."/>
            <person name="Wang S."/>
            <person name="Wang H."/>
            <person name="Wang A."/>
            <person name="Jiang F."/>
            <person name="Liu H."/>
            <person name="Zhao H."/>
            <person name="Xu D."/>
            <person name="Zhang Y."/>
        </authorList>
    </citation>
    <scope>NUCLEOTIDE SEQUENCE [LARGE SCALE GENOMIC DNA]</scope>
    <source>
        <strain evidence="2">cv. Niubang</strain>
    </source>
</reference>
<accession>A0ACB8XIQ3</accession>
<proteinExistence type="predicted"/>
<organism evidence="1 2">
    <name type="scientific">Arctium lappa</name>
    <name type="common">Greater burdock</name>
    <name type="synonym">Lappa major</name>
    <dbReference type="NCBI Taxonomy" id="4217"/>
    <lineage>
        <taxon>Eukaryota</taxon>
        <taxon>Viridiplantae</taxon>
        <taxon>Streptophyta</taxon>
        <taxon>Embryophyta</taxon>
        <taxon>Tracheophyta</taxon>
        <taxon>Spermatophyta</taxon>
        <taxon>Magnoliopsida</taxon>
        <taxon>eudicotyledons</taxon>
        <taxon>Gunneridae</taxon>
        <taxon>Pentapetalae</taxon>
        <taxon>asterids</taxon>
        <taxon>campanulids</taxon>
        <taxon>Asterales</taxon>
        <taxon>Asteraceae</taxon>
        <taxon>Carduoideae</taxon>
        <taxon>Cardueae</taxon>
        <taxon>Arctiinae</taxon>
        <taxon>Arctium</taxon>
    </lineage>
</organism>
<evidence type="ECO:0000313" key="2">
    <source>
        <dbReference type="Proteomes" id="UP001055879"/>
    </source>
</evidence>
<keyword evidence="2" id="KW-1185">Reference proteome</keyword>
<evidence type="ECO:0000313" key="1">
    <source>
        <dbReference type="EMBL" id="KAI3667127.1"/>
    </source>
</evidence>
<protein>
    <submittedName>
        <fullName evidence="1">Uncharacterized protein</fullName>
    </submittedName>
</protein>
<reference evidence="1 2" key="2">
    <citation type="journal article" date="2022" name="Mol. Ecol. Resour.">
        <title>The genomes of chicory, endive, great burdock and yacon provide insights into Asteraceae paleo-polyploidization history and plant inulin production.</title>
        <authorList>
            <person name="Fan W."/>
            <person name="Wang S."/>
            <person name="Wang H."/>
            <person name="Wang A."/>
            <person name="Jiang F."/>
            <person name="Liu H."/>
            <person name="Zhao H."/>
            <person name="Xu D."/>
            <person name="Zhang Y."/>
        </authorList>
    </citation>
    <scope>NUCLEOTIDE SEQUENCE [LARGE SCALE GENOMIC DNA]</scope>
    <source>
        <strain evidence="2">cv. Niubang</strain>
    </source>
</reference>
<sequence>MEKPMNSFVFSILFLYFFAKYSYSLPLSTKSRWVVDALTGDRVKLKCVNWPAHLKPMLAEGLDKQPLNRIVEHVTLLGFNCVRLTWATHMFTRYSTKTVMQSFRDLNLTKAIKGIEKNNPRVLNLTVVDAFSVVVDVIGSYGVMVVLDNHVSEPMWCCGNNDGNGFFGDKYFNPREWRRGLSIVGKRYTNTRMVVAMSLRNELRGPRQNVTEWYRWVRKGARSVNLANCNVLVIISSLHYSIDFTPLKTKPLGLDRTLPNKIVYETHRYSFTAGQRNQWLHQPLNQVCDNVIRGINNKAGFLTIGSSPAPLFITEFGVDLRGGARADNLFLTCYMAYLAEMDLDWALWALQGSYYLREGVQNMDEVFGLLDNNWAGLRNPGFNSRLNLIHQTLQDPKSRSWNYTFLHHPLTGRCVKSNDMNQIYADECYGLTGWSHAGDGTPIQLSSTPWCLMVVGEGLPVKLTTNCYAKQSRWKSIQNSRFQFVSEYENGVDLCLDLSPSDSSMILSKKCICVGDDASGCLKNPQSQWFQFLYTNSRYF</sequence>
<dbReference type="EMBL" id="CM042063">
    <property type="protein sequence ID" value="KAI3667127.1"/>
    <property type="molecule type" value="Genomic_DNA"/>
</dbReference>
<comment type="caution">
    <text evidence="1">The sequence shown here is derived from an EMBL/GenBank/DDBJ whole genome shotgun (WGS) entry which is preliminary data.</text>
</comment>
<dbReference type="Proteomes" id="UP001055879">
    <property type="component" value="Linkage Group LG17"/>
</dbReference>
<gene>
    <name evidence="1" type="ORF">L6452_42175</name>
</gene>